<evidence type="ECO:0000256" key="1">
    <source>
        <dbReference type="ARBA" id="ARBA00004141"/>
    </source>
</evidence>
<accession>A0A7W7RP11</accession>
<dbReference type="InterPro" id="IPR050925">
    <property type="entry name" value="Rhomboid_protease_S54"/>
</dbReference>
<dbReference type="EMBL" id="JACHJT010000002">
    <property type="protein sequence ID" value="MBB4935552.1"/>
    <property type="molecule type" value="Genomic_DNA"/>
</dbReference>
<feature type="domain" description="Peptidase S54 rhomboid" evidence="8">
    <location>
        <begin position="115"/>
        <end position="246"/>
    </location>
</feature>
<dbReference type="InterPro" id="IPR035952">
    <property type="entry name" value="Rhomboid-like_sf"/>
</dbReference>
<evidence type="ECO:0000256" key="4">
    <source>
        <dbReference type="ARBA" id="ARBA00022801"/>
    </source>
</evidence>
<dbReference type="Pfam" id="PF01694">
    <property type="entry name" value="Rhomboid"/>
    <property type="match status" value="1"/>
</dbReference>
<sequence length="287" mass="30083">MTSSEPPPPEPGEREIPTCYRHPKREAHVRCTRCEKHICPDCMREAAVGHQCVGCVAEGQRSTRQARTMFGGKVTSAPAATYALLVLMGLGFLAQSAAPNVALAFWMEGGPIVMGEWYRLVTSAFLHNGVTHLALNGLALFIFGRLLEEALGHARYLALWVLSAIGGGVLSLLVLPLDQASVGASGAVFGLIGALVVMGRRMRVDVRFVLILLALNLLVSFVVPQISLTAHLGGLLSGLLLGAVYGYLPTGGGASPRTRTLVHAGATAAFAVLLVVLTGVGAAAVLN</sequence>
<dbReference type="SUPFAM" id="SSF57845">
    <property type="entry name" value="B-box zinc-binding domain"/>
    <property type="match status" value="1"/>
</dbReference>
<keyword evidence="5 7" id="KW-1133">Transmembrane helix</keyword>
<evidence type="ECO:0000256" key="5">
    <source>
        <dbReference type="ARBA" id="ARBA00022989"/>
    </source>
</evidence>
<dbReference type="InterPro" id="IPR022764">
    <property type="entry name" value="Peptidase_S54_rhomboid_dom"/>
</dbReference>
<gene>
    <name evidence="9" type="ORF">F4561_006446</name>
</gene>
<dbReference type="AlphaFoldDB" id="A0A7W7RP11"/>
<reference evidence="9 10" key="1">
    <citation type="submission" date="2020-08" db="EMBL/GenBank/DDBJ databases">
        <title>Sequencing the genomes of 1000 actinobacteria strains.</title>
        <authorList>
            <person name="Klenk H.-P."/>
        </authorList>
    </citation>
    <scope>NUCLEOTIDE SEQUENCE [LARGE SCALE GENOMIC DNA]</scope>
    <source>
        <strain evidence="9 10">DSM 102030</strain>
    </source>
</reference>
<dbReference type="Proteomes" id="UP000523007">
    <property type="component" value="Unassembled WGS sequence"/>
</dbReference>
<evidence type="ECO:0000256" key="7">
    <source>
        <dbReference type="SAM" id="Phobius"/>
    </source>
</evidence>
<feature type="transmembrane region" description="Helical" evidence="7">
    <location>
        <begin position="125"/>
        <end position="144"/>
    </location>
</feature>
<protein>
    <submittedName>
        <fullName evidence="9">Membrane associated rhomboid family serine protease</fullName>
    </submittedName>
</protein>
<organism evidence="9 10">
    <name type="scientific">Lipingzhangella halophila</name>
    <dbReference type="NCBI Taxonomy" id="1783352"/>
    <lineage>
        <taxon>Bacteria</taxon>
        <taxon>Bacillati</taxon>
        <taxon>Actinomycetota</taxon>
        <taxon>Actinomycetes</taxon>
        <taxon>Streptosporangiales</taxon>
        <taxon>Nocardiopsidaceae</taxon>
        <taxon>Lipingzhangella</taxon>
    </lineage>
</organism>
<evidence type="ECO:0000256" key="3">
    <source>
        <dbReference type="ARBA" id="ARBA00022692"/>
    </source>
</evidence>
<dbReference type="GO" id="GO:0006508">
    <property type="term" value="P:proteolysis"/>
    <property type="evidence" value="ECO:0007669"/>
    <property type="project" value="UniProtKB-KW"/>
</dbReference>
<evidence type="ECO:0000313" key="9">
    <source>
        <dbReference type="EMBL" id="MBB4935552.1"/>
    </source>
</evidence>
<keyword evidence="6 7" id="KW-0472">Membrane</keyword>
<dbReference type="GO" id="GO:0016020">
    <property type="term" value="C:membrane"/>
    <property type="evidence" value="ECO:0007669"/>
    <property type="project" value="UniProtKB-SubCell"/>
</dbReference>
<dbReference type="GO" id="GO:0004252">
    <property type="term" value="F:serine-type endopeptidase activity"/>
    <property type="evidence" value="ECO:0007669"/>
    <property type="project" value="InterPro"/>
</dbReference>
<keyword evidence="4" id="KW-0378">Hydrolase</keyword>
<comment type="caution">
    <text evidence="9">The sequence shown here is derived from an EMBL/GenBank/DDBJ whole genome shotgun (WGS) entry which is preliminary data.</text>
</comment>
<name>A0A7W7RP11_9ACTN</name>
<dbReference type="PANTHER" id="PTHR43731:SF14">
    <property type="entry name" value="PRESENILIN-ASSOCIATED RHOMBOID-LIKE PROTEIN, MITOCHONDRIAL"/>
    <property type="match status" value="1"/>
</dbReference>
<feature type="transmembrane region" description="Helical" evidence="7">
    <location>
        <begin position="206"/>
        <end position="223"/>
    </location>
</feature>
<feature type="transmembrane region" description="Helical" evidence="7">
    <location>
        <begin position="260"/>
        <end position="286"/>
    </location>
</feature>
<evidence type="ECO:0000256" key="6">
    <source>
        <dbReference type="ARBA" id="ARBA00023136"/>
    </source>
</evidence>
<comment type="subcellular location">
    <subcellularLocation>
        <location evidence="1">Membrane</location>
        <topology evidence="1">Multi-pass membrane protein</topology>
    </subcellularLocation>
</comment>
<feature type="transmembrane region" description="Helical" evidence="7">
    <location>
        <begin position="156"/>
        <end position="175"/>
    </location>
</feature>
<dbReference type="PANTHER" id="PTHR43731">
    <property type="entry name" value="RHOMBOID PROTEASE"/>
    <property type="match status" value="1"/>
</dbReference>
<keyword evidence="3 7" id="KW-0812">Transmembrane</keyword>
<keyword evidence="10" id="KW-1185">Reference proteome</keyword>
<comment type="similarity">
    <text evidence="2">Belongs to the peptidase S54 family.</text>
</comment>
<feature type="transmembrane region" description="Helical" evidence="7">
    <location>
        <begin position="79"/>
        <end position="105"/>
    </location>
</feature>
<dbReference type="Gene3D" id="1.20.1540.10">
    <property type="entry name" value="Rhomboid-like"/>
    <property type="match status" value="1"/>
</dbReference>
<evidence type="ECO:0000313" key="10">
    <source>
        <dbReference type="Proteomes" id="UP000523007"/>
    </source>
</evidence>
<evidence type="ECO:0000259" key="8">
    <source>
        <dbReference type="Pfam" id="PF01694"/>
    </source>
</evidence>
<feature type="transmembrane region" description="Helical" evidence="7">
    <location>
        <begin position="229"/>
        <end position="248"/>
    </location>
</feature>
<feature type="transmembrane region" description="Helical" evidence="7">
    <location>
        <begin position="181"/>
        <end position="199"/>
    </location>
</feature>
<dbReference type="RefSeq" id="WP_184585251.1">
    <property type="nucleotide sequence ID" value="NZ_JACHJT010000002.1"/>
</dbReference>
<proteinExistence type="inferred from homology"/>
<dbReference type="SUPFAM" id="SSF144091">
    <property type="entry name" value="Rhomboid-like"/>
    <property type="match status" value="1"/>
</dbReference>
<evidence type="ECO:0000256" key="2">
    <source>
        <dbReference type="ARBA" id="ARBA00009045"/>
    </source>
</evidence>
<keyword evidence="9" id="KW-0645">Protease</keyword>